<comment type="caution">
    <text evidence="16">The sequence shown here is derived from an EMBL/GenBank/DDBJ whole genome shotgun (WGS) entry which is preliminary data.</text>
</comment>
<dbReference type="CDD" id="cd16917">
    <property type="entry name" value="HATPase_UhpB-NarQ-NarX-like"/>
    <property type="match status" value="1"/>
</dbReference>
<evidence type="ECO:0000256" key="8">
    <source>
        <dbReference type="ARBA" id="ARBA00022777"/>
    </source>
</evidence>
<feature type="transmembrane region" description="Helical" evidence="14">
    <location>
        <begin position="51"/>
        <end position="71"/>
    </location>
</feature>
<sequence length="357" mass="40838">MNFRLFFRLFLGQCLMNLFVLGILLACAHYFLPYFSISFLYQNEIWNVRLFIWILAIIVALNLVFSFYIAVHLSSVFEEVRAKINWLLLGKYHHTIFDSKLVTTSWYDNEQLLASDIDHLRQRLIHLTSDLQEFTSAPVFLGENTKEEVIESERSRIARELHDSVSQELFAAMMLLSAINYSTQGSLPSPVDDQLKKVNEVINDAQTEMRALLLHLRPIDLQGKSLKQGIEQLLRELQHKVALEITWSLDDPQIETGMEDHLFRIVQEGISNTMRHAKAKRLEVYLSASRDTVSIRIVDDGKGFDLKEKAKLGSYGLSNIEERAKGMGGRSNIISSPGQGTILTVTVPYKPLFNYLA</sequence>
<dbReference type="RefSeq" id="WP_285065369.1">
    <property type="nucleotide sequence ID" value="NZ_JASOOE010000003.1"/>
</dbReference>
<evidence type="ECO:0000256" key="11">
    <source>
        <dbReference type="ARBA" id="ARBA00023012"/>
    </source>
</evidence>
<dbReference type="PROSITE" id="PS50109">
    <property type="entry name" value="HIS_KIN"/>
    <property type="match status" value="1"/>
</dbReference>
<keyword evidence="11 13" id="KW-0902">Two-component regulatory system</keyword>
<keyword evidence="3 13" id="KW-1003">Cell membrane</keyword>
<dbReference type="AlphaFoldDB" id="A0AAJ1Q534"/>
<evidence type="ECO:0000256" key="13">
    <source>
        <dbReference type="PIRNR" id="PIRNR037431"/>
    </source>
</evidence>
<keyword evidence="5 13" id="KW-0808">Transferase</keyword>
<dbReference type="InterPro" id="IPR036890">
    <property type="entry name" value="HATPase_C_sf"/>
</dbReference>
<dbReference type="InterPro" id="IPR005467">
    <property type="entry name" value="His_kinase_dom"/>
</dbReference>
<dbReference type="InterPro" id="IPR003594">
    <property type="entry name" value="HATPase_dom"/>
</dbReference>
<evidence type="ECO:0000256" key="9">
    <source>
        <dbReference type="ARBA" id="ARBA00022840"/>
    </source>
</evidence>
<protein>
    <recommendedName>
        <fullName evidence="13">Sensor histidine kinase</fullName>
        <ecNumber evidence="13">2.7.13.3</ecNumber>
    </recommendedName>
</protein>
<keyword evidence="10 14" id="KW-1133">Transmembrane helix</keyword>
<evidence type="ECO:0000256" key="3">
    <source>
        <dbReference type="ARBA" id="ARBA00022475"/>
    </source>
</evidence>
<keyword evidence="8 13" id="KW-0418">Kinase</keyword>
<evidence type="ECO:0000259" key="15">
    <source>
        <dbReference type="PROSITE" id="PS50109"/>
    </source>
</evidence>
<comment type="catalytic activity">
    <reaction evidence="1 13">
        <text>ATP + protein L-histidine = ADP + protein N-phospho-L-histidine.</text>
        <dbReference type="EC" id="2.7.13.3"/>
    </reaction>
</comment>
<evidence type="ECO:0000256" key="7">
    <source>
        <dbReference type="ARBA" id="ARBA00022741"/>
    </source>
</evidence>
<evidence type="ECO:0000313" key="16">
    <source>
        <dbReference type="EMBL" id="MDK7186720.1"/>
    </source>
</evidence>
<evidence type="ECO:0000256" key="14">
    <source>
        <dbReference type="SAM" id="Phobius"/>
    </source>
</evidence>
<accession>A0AAJ1Q534</accession>
<dbReference type="SMART" id="SM00387">
    <property type="entry name" value="HATPase_c"/>
    <property type="match status" value="1"/>
</dbReference>
<reference evidence="16" key="1">
    <citation type="submission" date="2023-05" db="EMBL/GenBank/DDBJ databases">
        <title>Cataloging the Phylogenetic Diversity of Human Bladder Bacteria.</title>
        <authorList>
            <person name="Du J."/>
        </authorList>
    </citation>
    <scope>NUCLEOTIDE SEQUENCE</scope>
    <source>
        <strain evidence="16">UMB1231</strain>
    </source>
</reference>
<dbReference type="EMBL" id="JASOOE010000003">
    <property type="protein sequence ID" value="MDK7186720.1"/>
    <property type="molecule type" value="Genomic_DNA"/>
</dbReference>
<dbReference type="Proteomes" id="UP001229251">
    <property type="component" value="Unassembled WGS sequence"/>
</dbReference>
<dbReference type="InterPro" id="IPR017202">
    <property type="entry name" value="LiaS/VraS"/>
</dbReference>
<name>A0AAJ1Q534_9LACT</name>
<dbReference type="Gene3D" id="3.30.565.10">
    <property type="entry name" value="Histidine kinase-like ATPase, C-terminal domain"/>
    <property type="match status" value="1"/>
</dbReference>
<evidence type="ECO:0000313" key="17">
    <source>
        <dbReference type="Proteomes" id="UP001229251"/>
    </source>
</evidence>
<keyword evidence="12 13" id="KW-0472">Membrane</keyword>
<feature type="domain" description="Histidine kinase" evidence="15">
    <location>
        <begin position="156"/>
        <end position="351"/>
    </location>
</feature>
<evidence type="ECO:0000256" key="1">
    <source>
        <dbReference type="ARBA" id="ARBA00000085"/>
    </source>
</evidence>
<dbReference type="GO" id="GO:0005524">
    <property type="term" value="F:ATP binding"/>
    <property type="evidence" value="ECO:0007669"/>
    <property type="project" value="UniProtKB-UniRule"/>
</dbReference>
<evidence type="ECO:0000256" key="6">
    <source>
        <dbReference type="ARBA" id="ARBA00022692"/>
    </source>
</evidence>
<dbReference type="Gene3D" id="1.20.5.1930">
    <property type="match status" value="1"/>
</dbReference>
<dbReference type="SUPFAM" id="SSF55874">
    <property type="entry name" value="ATPase domain of HSP90 chaperone/DNA topoisomerase II/histidine kinase"/>
    <property type="match status" value="1"/>
</dbReference>
<evidence type="ECO:0000256" key="10">
    <source>
        <dbReference type="ARBA" id="ARBA00022989"/>
    </source>
</evidence>
<dbReference type="PIRSF" id="PIRSF037431">
    <property type="entry name" value="STHK_LiaS"/>
    <property type="match status" value="1"/>
</dbReference>
<dbReference type="Pfam" id="PF07730">
    <property type="entry name" value="HisKA_3"/>
    <property type="match status" value="1"/>
</dbReference>
<feature type="transmembrane region" description="Helical" evidence="14">
    <location>
        <begin position="7"/>
        <end position="31"/>
    </location>
</feature>
<evidence type="ECO:0000256" key="4">
    <source>
        <dbReference type="ARBA" id="ARBA00022553"/>
    </source>
</evidence>
<dbReference type="InterPro" id="IPR011712">
    <property type="entry name" value="Sig_transdc_His_kin_sub3_dim/P"/>
</dbReference>
<dbReference type="GO" id="GO:0046983">
    <property type="term" value="F:protein dimerization activity"/>
    <property type="evidence" value="ECO:0007669"/>
    <property type="project" value="InterPro"/>
</dbReference>
<evidence type="ECO:0000256" key="5">
    <source>
        <dbReference type="ARBA" id="ARBA00022679"/>
    </source>
</evidence>
<evidence type="ECO:0000256" key="2">
    <source>
        <dbReference type="ARBA" id="ARBA00004651"/>
    </source>
</evidence>
<proteinExistence type="predicted"/>
<keyword evidence="6 14" id="KW-0812">Transmembrane</keyword>
<dbReference type="PANTHER" id="PTHR24421">
    <property type="entry name" value="NITRATE/NITRITE SENSOR PROTEIN NARX-RELATED"/>
    <property type="match status" value="1"/>
</dbReference>
<dbReference type="GO" id="GO:0005886">
    <property type="term" value="C:plasma membrane"/>
    <property type="evidence" value="ECO:0007669"/>
    <property type="project" value="UniProtKB-SubCell"/>
</dbReference>
<dbReference type="PROSITE" id="PS51257">
    <property type="entry name" value="PROKAR_LIPOPROTEIN"/>
    <property type="match status" value="1"/>
</dbReference>
<organism evidence="16 17">
    <name type="scientific">Facklamia hominis</name>
    <dbReference type="NCBI Taxonomy" id="178214"/>
    <lineage>
        <taxon>Bacteria</taxon>
        <taxon>Bacillati</taxon>
        <taxon>Bacillota</taxon>
        <taxon>Bacilli</taxon>
        <taxon>Lactobacillales</taxon>
        <taxon>Aerococcaceae</taxon>
        <taxon>Facklamia</taxon>
    </lineage>
</organism>
<dbReference type="PANTHER" id="PTHR24421:SF37">
    <property type="entry name" value="SENSOR HISTIDINE KINASE NARS"/>
    <property type="match status" value="1"/>
</dbReference>
<gene>
    <name evidence="16" type="ORF">QP433_01865</name>
</gene>
<evidence type="ECO:0000256" key="12">
    <source>
        <dbReference type="ARBA" id="ARBA00023136"/>
    </source>
</evidence>
<dbReference type="Pfam" id="PF02518">
    <property type="entry name" value="HATPase_c"/>
    <property type="match status" value="1"/>
</dbReference>
<comment type="subcellular location">
    <subcellularLocation>
        <location evidence="2 13">Cell membrane</location>
        <topology evidence="2 13">Multi-pass membrane protein</topology>
    </subcellularLocation>
</comment>
<keyword evidence="4" id="KW-0597">Phosphoprotein</keyword>
<dbReference type="InterPro" id="IPR050482">
    <property type="entry name" value="Sensor_HK_TwoCompSys"/>
</dbReference>
<dbReference type="GO" id="GO:0000155">
    <property type="term" value="F:phosphorelay sensor kinase activity"/>
    <property type="evidence" value="ECO:0007669"/>
    <property type="project" value="UniProtKB-UniRule"/>
</dbReference>
<keyword evidence="7 13" id="KW-0547">Nucleotide-binding</keyword>
<dbReference type="EC" id="2.7.13.3" evidence="13"/>
<keyword evidence="9 13" id="KW-0067">ATP-binding</keyword>